<dbReference type="Pfam" id="PF03693">
    <property type="entry name" value="ParD_antitoxin"/>
    <property type="match status" value="1"/>
</dbReference>
<dbReference type="NCBIfam" id="TIGR02606">
    <property type="entry name" value="antidote_CC2985"/>
    <property type="match status" value="1"/>
</dbReference>
<dbReference type="PANTHER" id="PTHR36582:SF2">
    <property type="entry name" value="ANTITOXIN PARD"/>
    <property type="match status" value="1"/>
</dbReference>
<gene>
    <name evidence="5" type="ORF">SAMN05444352_12871</name>
</gene>
<dbReference type="InterPro" id="IPR038296">
    <property type="entry name" value="ParD_sf"/>
</dbReference>
<evidence type="ECO:0000256" key="2">
    <source>
        <dbReference type="ARBA" id="ARBA00017940"/>
    </source>
</evidence>
<evidence type="ECO:0000256" key="4">
    <source>
        <dbReference type="ARBA" id="ARBA00037106"/>
    </source>
</evidence>
<keyword evidence="6" id="KW-1185">Reference proteome</keyword>
<dbReference type="InterPro" id="IPR010985">
    <property type="entry name" value="Ribbon_hlx_hlx"/>
</dbReference>
<keyword evidence="3" id="KW-1277">Toxin-antitoxin system</keyword>
<dbReference type="Gene3D" id="6.10.10.120">
    <property type="entry name" value="Antitoxin ParD1-like"/>
    <property type="match status" value="1"/>
</dbReference>
<comment type="similarity">
    <text evidence="1">Belongs to the ParD antitoxin family.</text>
</comment>
<dbReference type="InterPro" id="IPR022789">
    <property type="entry name" value="ParD"/>
</dbReference>
<sequence>MATHNVIVPNPMEKSIEDLVDSGRYQNFSEAVRAGLRLLLEHEAKEAARLEALRSATSTGMMQLEAGDFDEVATEDLDRYLESL</sequence>
<dbReference type="CDD" id="cd22231">
    <property type="entry name" value="RHH_NikR_HicB-like"/>
    <property type="match status" value="1"/>
</dbReference>
<evidence type="ECO:0000256" key="1">
    <source>
        <dbReference type="ARBA" id="ARBA00008580"/>
    </source>
</evidence>
<proteinExistence type="inferred from homology"/>
<dbReference type="RefSeq" id="WP_042127524.1">
    <property type="nucleotide sequence ID" value="NZ_FZOL01000028.1"/>
</dbReference>
<evidence type="ECO:0000256" key="3">
    <source>
        <dbReference type="ARBA" id="ARBA00022649"/>
    </source>
</evidence>
<reference evidence="6" key="1">
    <citation type="submission" date="2017-06" db="EMBL/GenBank/DDBJ databases">
        <authorList>
            <person name="Varghese N."/>
            <person name="Submissions S."/>
        </authorList>
    </citation>
    <scope>NUCLEOTIDE SEQUENCE [LARGE SCALE GENOMIC DNA]</scope>
    <source>
        <strain evidence="6">DSM 22348</strain>
    </source>
</reference>
<evidence type="ECO:0000313" key="5">
    <source>
        <dbReference type="EMBL" id="SNT20465.1"/>
    </source>
</evidence>
<dbReference type="GO" id="GO:0006355">
    <property type="term" value="P:regulation of DNA-templated transcription"/>
    <property type="evidence" value="ECO:0007669"/>
    <property type="project" value="InterPro"/>
</dbReference>
<dbReference type="PANTHER" id="PTHR36582">
    <property type="entry name" value="ANTITOXIN PARD"/>
    <property type="match status" value="1"/>
</dbReference>
<dbReference type="STRING" id="1215104.GCA_000730585_01593"/>
<dbReference type="Proteomes" id="UP000198407">
    <property type="component" value="Unassembled WGS sequence"/>
</dbReference>
<dbReference type="AlphaFoldDB" id="A0A239KQY1"/>
<organism evidence="5 6">
    <name type="scientific">Pseudomonas japonica</name>
    <dbReference type="NCBI Taxonomy" id="256466"/>
    <lineage>
        <taxon>Bacteria</taxon>
        <taxon>Pseudomonadati</taxon>
        <taxon>Pseudomonadota</taxon>
        <taxon>Gammaproteobacteria</taxon>
        <taxon>Pseudomonadales</taxon>
        <taxon>Pseudomonadaceae</taxon>
        <taxon>Pseudomonas</taxon>
    </lineage>
</organism>
<dbReference type="SUPFAM" id="SSF47598">
    <property type="entry name" value="Ribbon-helix-helix"/>
    <property type="match status" value="1"/>
</dbReference>
<comment type="function">
    <text evidence="4">Antitoxin component of a type II toxin-antitoxin (TA) system. Neutralizes the effect of toxin ParE.</text>
</comment>
<name>A0A239KQY1_9PSED</name>
<protein>
    <recommendedName>
        <fullName evidence="2">Antitoxin ParD</fullName>
    </recommendedName>
</protein>
<accession>A0A239KQY1</accession>
<dbReference type="EMBL" id="FZOL01000028">
    <property type="protein sequence ID" value="SNT20465.1"/>
    <property type="molecule type" value="Genomic_DNA"/>
</dbReference>
<dbReference type="OrthoDB" id="9815501at2"/>
<evidence type="ECO:0000313" key="6">
    <source>
        <dbReference type="Proteomes" id="UP000198407"/>
    </source>
</evidence>